<feature type="signal peptide" evidence="1">
    <location>
        <begin position="1"/>
        <end position="26"/>
    </location>
</feature>
<dbReference type="AlphaFoldDB" id="A0A518AND8"/>
<accession>A0A518AND8</accession>
<dbReference type="SUPFAM" id="SSF63446">
    <property type="entry name" value="Type I dockerin domain"/>
    <property type="match status" value="1"/>
</dbReference>
<dbReference type="InterPro" id="IPR018247">
    <property type="entry name" value="EF_Hand_1_Ca_BS"/>
</dbReference>
<feature type="chain" id="PRO_5022182210" description="PEP-CTERM protein-sorting domain-containing protein" evidence="1">
    <location>
        <begin position="27"/>
        <end position="965"/>
    </location>
</feature>
<dbReference type="EMBL" id="CP036278">
    <property type="protein sequence ID" value="QDU56226.1"/>
    <property type="molecule type" value="Genomic_DNA"/>
</dbReference>
<evidence type="ECO:0000256" key="1">
    <source>
        <dbReference type="SAM" id="SignalP"/>
    </source>
</evidence>
<reference evidence="2 3" key="1">
    <citation type="submission" date="2019-02" db="EMBL/GenBank/DDBJ databases">
        <title>Deep-cultivation of Planctomycetes and their phenomic and genomic characterization uncovers novel biology.</title>
        <authorList>
            <person name="Wiegand S."/>
            <person name="Jogler M."/>
            <person name="Boedeker C."/>
            <person name="Pinto D."/>
            <person name="Vollmers J."/>
            <person name="Rivas-Marin E."/>
            <person name="Kohn T."/>
            <person name="Peeters S.H."/>
            <person name="Heuer A."/>
            <person name="Rast P."/>
            <person name="Oberbeckmann S."/>
            <person name="Bunk B."/>
            <person name="Jeske O."/>
            <person name="Meyerdierks A."/>
            <person name="Storesund J.E."/>
            <person name="Kallscheuer N."/>
            <person name="Luecker S."/>
            <person name="Lage O.M."/>
            <person name="Pohl T."/>
            <person name="Merkel B.J."/>
            <person name="Hornburger P."/>
            <person name="Mueller R.-W."/>
            <person name="Bruemmer F."/>
            <person name="Labrenz M."/>
            <person name="Spormann A.M."/>
            <person name="Op den Camp H."/>
            <person name="Overmann J."/>
            <person name="Amann R."/>
            <person name="Jetten M.S.M."/>
            <person name="Mascher T."/>
            <person name="Medema M.H."/>
            <person name="Devos D.P."/>
            <person name="Kaster A.-K."/>
            <person name="Ovreas L."/>
            <person name="Rohde M."/>
            <person name="Galperin M.Y."/>
            <person name="Jogler C."/>
        </authorList>
    </citation>
    <scope>NUCLEOTIDE SEQUENCE [LARGE SCALE GENOMIC DNA]</scope>
    <source>
        <strain evidence="2 3">Pan181</strain>
    </source>
</reference>
<organism evidence="2 3">
    <name type="scientific">Aeoliella mucimassa</name>
    <dbReference type="NCBI Taxonomy" id="2527972"/>
    <lineage>
        <taxon>Bacteria</taxon>
        <taxon>Pseudomonadati</taxon>
        <taxon>Planctomycetota</taxon>
        <taxon>Planctomycetia</taxon>
        <taxon>Pirellulales</taxon>
        <taxon>Lacipirellulaceae</taxon>
        <taxon>Aeoliella</taxon>
    </lineage>
</organism>
<dbReference type="GO" id="GO:0000272">
    <property type="term" value="P:polysaccharide catabolic process"/>
    <property type="evidence" value="ECO:0007669"/>
    <property type="project" value="InterPro"/>
</dbReference>
<gene>
    <name evidence="2" type="ORF">Pan181_24340</name>
</gene>
<proteinExistence type="predicted"/>
<evidence type="ECO:0000313" key="2">
    <source>
        <dbReference type="EMBL" id="QDU56226.1"/>
    </source>
</evidence>
<evidence type="ECO:0008006" key="4">
    <source>
        <dbReference type="Google" id="ProtNLM"/>
    </source>
</evidence>
<dbReference type="Gene3D" id="1.10.1330.10">
    <property type="entry name" value="Dockerin domain"/>
    <property type="match status" value="1"/>
</dbReference>
<dbReference type="PROSITE" id="PS00018">
    <property type="entry name" value="EF_HAND_1"/>
    <property type="match status" value="1"/>
</dbReference>
<name>A0A518AND8_9BACT</name>
<keyword evidence="3" id="KW-1185">Reference proteome</keyword>
<protein>
    <recommendedName>
        <fullName evidence="4">PEP-CTERM protein-sorting domain-containing protein</fullName>
    </recommendedName>
</protein>
<keyword evidence="1" id="KW-0732">Signal</keyword>
<dbReference type="Proteomes" id="UP000315750">
    <property type="component" value="Chromosome"/>
</dbReference>
<dbReference type="KEGG" id="amuc:Pan181_24340"/>
<sequence length="965" mass="99114" precursor="true">MLVHHLFRRFLLLTLPFLSLPSLAQADNLSNLSDFATSLVAFGGPADIAGESDFGANGRQLADEFNGLNGFDAGWTMNTTFTPVAADLATGETRLLMEIGGTSNGTGLWLLDGVPTLALKTGAGLPSPISSVASDVSLVDNAAAIFSSYGSLSAGTSYSIAATWNANDTFTLAVQDNSTQQGVVQSTVVDGTSSSYNWYGNSTYNVGRLVGDPGSYGGLSGTEGTPFTAVDAVSMDGVSDFSNGTFNGFETLFWNEPSTLSVGSNLAVLTATIDLEQGDITISNPTSSSVTIDSATLIGGQGGFDDGNGAVQQLVLSGGNLVTIAAGSSAVLPGVSWAPSPFIDAGIALEVSGATTNTIVNYTGSTLLFGDYDGSGVVDAGDWPTLLASMNTSVADLDGIGRYMAGDLTGDGQVDRNDFRLLKELASGSAATSGSADAANVPEPATWGLIAVGITMCLCTYRRKSAVLATACVALLASTSTTAMAADIYMVSNTGEIRTFDGVGGTSGSVDQVGNFAGGTLVNTIAEYGTYQGFTSLPNGTVYGVNSAGGVDSWPTLADFTANTNLTTVSTGDPYGSLATESPRSGIHGFSFDGNTGGLYVVLEGPDENEGDLKQYSTLKNFVENNGTIYTPNGYAGNIMLMYYPDEDARFTTGLPNADAGPGSNYFHITGGGQFEGWEGTLTQSGYGMYGVGATPGGDGGGGNRSYQLPGFGNEVIGSFSIVPDTEEMKLLVDTSTGVVSLQRAAAGDRTIDFLRVSSPGSGLLGSGYLGLGANDEFPAGDGLGGEGWDLAPSNEGNISDKREYFAFNNDGTLGNSTISNSGDSIPLGLFYDTEQDLQDLVLYYDVVDPTTGEFISQSIIGGVYVDYVESTGLPGDYNSDGSVDLGDYTVWRDNLGADGSTLANRSVALNGSEIGTIDYMVWKANFGASSGSLASLDGTAVPEPTSGLALLGAIVLAALGYRRT</sequence>
<dbReference type="InterPro" id="IPR036439">
    <property type="entry name" value="Dockerin_dom_sf"/>
</dbReference>
<evidence type="ECO:0000313" key="3">
    <source>
        <dbReference type="Proteomes" id="UP000315750"/>
    </source>
</evidence>